<evidence type="ECO:0000256" key="1">
    <source>
        <dbReference type="SAM" id="SignalP"/>
    </source>
</evidence>
<feature type="chain" id="PRO_5043278714" evidence="1">
    <location>
        <begin position="19"/>
        <end position="219"/>
    </location>
</feature>
<reference evidence="3" key="1">
    <citation type="submission" date="2019-09" db="EMBL/GenBank/DDBJ databases">
        <title>Distinct polysaccharide growth profiles of human intestinal Prevotella copri isolates.</title>
        <authorList>
            <person name="Fehlner-Peach H."/>
            <person name="Magnabosco C."/>
            <person name="Raghavan V."/>
            <person name="Scher J.U."/>
            <person name="Tett A."/>
            <person name="Cox L.M."/>
            <person name="Gottsegen C."/>
            <person name="Watters A."/>
            <person name="Wiltshire- Gordon J.D."/>
            <person name="Segata N."/>
            <person name="Bonneau R."/>
            <person name="Littman D.R."/>
        </authorList>
    </citation>
    <scope>NUCLEOTIDE SEQUENCE [LARGE SCALE GENOMIC DNA]</scope>
    <source>
        <strain evidence="3">BU41712</strain>
    </source>
</reference>
<sequence length="219" mass="24825">MKKIKLFSIVAAFVAAFAFTSCNTGDDNSYSYLTKEQQLSYQKTMAMGSYNNMKLIFDHKNAANTSIKTDSVDTYCNVSMYGDSIIRVANFPVAKIAEHIYNNNKALADALAKESPRDITCKFMVLPNSTDKIAYLYVFPTDIELNLAYGENNEAHKVVLRFTYSPYQYGVCLLTTKEMGFAFYLNQIYVDGKPTDYLQSTTTSKKYIAFLCQPAWKKK</sequence>
<gene>
    <name evidence="2" type="ORF">F7D71_11015</name>
</gene>
<feature type="signal peptide" evidence="1">
    <location>
        <begin position="1"/>
        <end position="18"/>
    </location>
</feature>
<evidence type="ECO:0000313" key="3">
    <source>
        <dbReference type="Proteomes" id="UP000423156"/>
    </source>
</evidence>
<comment type="caution">
    <text evidence="2">The sequence shown here is derived from an EMBL/GenBank/DDBJ whole genome shotgun (WGS) entry which is preliminary data.</text>
</comment>
<evidence type="ECO:0000313" key="2">
    <source>
        <dbReference type="EMBL" id="MQN78370.1"/>
    </source>
</evidence>
<dbReference type="InterPro" id="IPR032293">
    <property type="entry name" value="DUF4840"/>
</dbReference>
<dbReference type="EMBL" id="VZBZ01000140">
    <property type="protein sequence ID" value="MQN78370.1"/>
    <property type="molecule type" value="Genomic_DNA"/>
</dbReference>
<proteinExistence type="predicted"/>
<name>A0AA90ZTD0_9BACT</name>
<keyword evidence="1" id="KW-0732">Signal</keyword>
<dbReference type="Proteomes" id="UP000423156">
    <property type="component" value="Unassembled WGS sequence"/>
</dbReference>
<dbReference type="PROSITE" id="PS51257">
    <property type="entry name" value="PROKAR_LIPOPROTEIN"/>
    <property type="match status" value="1"/>
</dbReference>
<protein>
    <submittedName>
        <fullName evidence="2">DUF4840 domain-containing protein</fullName>
    </submittedName>
</protein>
<dbReference type="RefSeq" id="WP_153093204.1">
    <property type="nucleotide sequence ID" value="NZ_VZBZ01000140.1"/>
</dbReference>
<dbReference type="Pfam" id="PF16128">
    <property type="entry name" value="DUF4840"/>
    <property type="match status" value="1"/>
</dbReference>
<accession>A0AA90ZTD0</accession>
<dbReference type="AlphaFoldDB" id="A0AA90ZTD0"/>
<organism evidence="2 3">
    <name type="scientific">Segatella copri</name>
    <dbReference type="NCBI Taxonomy" id="165179"/>
    <lineage>
        <taxon>Bacteria</taxon>
        <taxon>Pseudomonadati</taxon>
        <taxon>Bacteroidota</taxon>
        <taxon>Bacteroidia</taxon>
        <taxon>Bacteroidales</taxon>
        <taxon>Prevotellaceae</taxon>
        <taxon>Segatella</taxon>
    </lineage>
</organism>